<gene>
    <name evidence="6" type="primary">lipB</name>
    <name evidence="12" type="ORF">BJ122_10733</name>
</gene>
<comment type="function">
    <text evidence="5 6 7">Catalyzes the transfer of endogenously produced octanoic acid from octanoyl-acyl-carrier-protein onto the lipoyl domains of lipoate-dependent enzymes. Lipoyl-ACP can also act as a substrate although octanoyl-ACP is likely to be the physiological substrate.</text>
</comment>
<dbReference type="NCBIfam" id="TIGR00214">
    <property type="entry name" value="lipB"/>
    <property type="match status" value="1"/>
</dbReference>
<dbReference type="Gene3D" id="3.30.930.10">
    <property type="entry name" value="Bira Bifunctional Protein, Domain 2"/>
    <property type="match status" value="1"/>
</dbReference>
<feature type="binding site" evidence="6 9">
    <location>
        <begin position="73"/>
        <end position="80"/>
    </location>
    <ligand>
        <name>substrate</name>
    </ligand>
</feature>
<organism evidence="12 13">
    <name type="scientific">Rhodopseudomonas faecalis</name>
    <dbReference type="NCBI Taxonomy" id="99655"/>
    <lineage>
        <taxon>Bacteria</taxon>
        <taxon>Pseudomonadati</taxon>
        <taxon>Pseudomonadota</taxon>
        <taxon>Alphaproteobacteria</taxon>
        <taxon>Hyphomicrobiales</taxon>
        <taxon>Nitrobacteraceae</taxon>
        <taxon>Rhodopseudomonas</taxon>
    </lineage>
</organism>
<feature type="binding site" evidence="6 9">
    <location>
        <begin position="161"/>
        <end position="163"/>
    </location>
    <ligand>
        <name>substrate</name>
    </ligand>
</feature>
<evidence type="ECO:0000256" key="10">
    <source>
        <dbReference type="PIRSR" id="PIRSR016262-3"/>
    </source>
</evidence>
<evidence type="ECO:0000256" key="2">
    <source>
        <dbReference type="ARBA" id="ARBA00022490"/>
    </source>
</evidence>
<dbReference type="GO" id="GO:0009249">
    <property type="term" value="P:protein lipoylation"/>
    <property type="evidence" value="ECO:0007669"/>
    <property type="project" value="InterPro"/>
</dbReference>
<evidence type="ECO:0000256" key="1">
    <source>
        <dbReference type="ARBA" id="ARBA00004821"/>
    </source>
</evidence>
<dbReference type="PROSITE" id="PS01313">
    <property type="entry name" value="LIPB"/>
    <property type="match status" value="1"/>
</dbReference>
<evidence type="ECO:0000256" key="8">
    <source>
        <dbReference type="PIRSR" id="PIRSR016262-1"/>
    </source>
</evidence>
<dbReference type="FunFam" id="3.30.930.10:FF:000159">
    <property type="entry name" value="Octanoyltransferase"/>
    <property type="match status" value="1"/>
</dbReference>
<dbReference type="SUPFAM" id="SSF55681">
    <property type="entry name" value="Class II aaRS and biotin synthetases"/>
    <property type="match status" value="1"/>
</dbReference>
<dbReference type="EC" id="2.3.1.181" evidence="6 7"/>
<dbReference type="PANTHER" id="PTHR10993:SF7">
    <property type="entry name" value="LIPOYLTRANSFERASE 2, MITOCHONDRIAL-RELATED"/>
    <property type="match status" value="1"/>
</dbReference>
<evidence type="ECO:0000313" key="12">
    <source>
        <dbReference type="EMBL" id="PYF03310.1"/>
    </source>
</evidence>
<protein>
    <recommendedName>
        <fullName evidence="6 7">Octanoyltransferase</fullName>
        <ecNumber evidence="6 7">2.3.1.181</ecNumber>
    </recommendedName>
    <alternativeName>
        <fullName evidence="6">Lipoate-protein ligase B</fullName>
    </alternativeName>
    <alternativeName>
        <fullName evidence="6">Lipoyl/octanoyl transferase</fullName>
    </alternativeName>
    <alternativeName>
        <fullName evidence="6">Octanoyl-[acyl-carrier-protein]-protein N-octanoyltransferase</fullName>
    </alternativeName>
</protein>
<sequence>MEPAIPVHWRISDSQVPYPEAVATMEARASAIAAGEAAELVWLLEHPPLYTCGTSGKSSDLLESRFPMFATGRGGQITYHGPGQRVAYAMLDLKRRRPDVRAYVAGLEQWIIETLAHFNVRGERREDRVGVWVARPDKGPGCEDKIAAIGVRLRRWVSLHGIAINVEPDLSHFSAIIPCGITDPRYGVTSLVDLGLPVTMDDVDTALRAAFGQVFGLSITV</sequence>
<dbReference type="EMBL" id="QJTI01000007">
    <property type="protein sequence ID" value="PYF03310.1"/>
    <property type="molecule type" value="Genomic_DNA"/>
</dbReference>
<feature type="domain" description="BPL/LPL catalytic" evidence="11">
    <location>
        <begin position="35"/>
        <end position="219"/>
    </location>
</feature>
<evidence type="ECO:0000313" key="13">
    <source>
        <dbReference type="Proteomes" id="UP000248148"/>
    </source>
</evidence>
<dbReference type="CDD" id="cd16444">
    <property type="entry name" value="LipB"/>
    <property type="match status" value="1"/>
</dbReference>
<proteinExistence type="inferred from homology"/>
<dbReference type="PANTHER" id="PTHR10993">
    <property type="entry name" value="OCTANOYLTRANSFERASE"/>
    <property type="match status" value="1"/>
</dbReference>
<name>A0A318THM2_9BRAD</name>
<comment type="subcellular location">
    <subcellularLocation>
        <location evidence="6">Cytoplasm</location>
    </subcellularLocation>
</comment>
<keyword evidence="3 6" id="KW-0808">Transferase</keyword>
<feature type="site" description="Lowers pKa of active site Cys" evidence="6 10">
    <location>
        <position position="145"/>
    </location>
</feature>
<dbReference type="Proteomes" id="UP000248148">
    <property type="component" value="Unassembled WGS sequence"/>
</dbReference>
<evidence type="ECO:0000256" key="6">
    <source>
        <dbReference type="HAMAP-Rule" id="MF_00013"/>
    </source>
</evidence>
<feature type="active site" description="Acyl-thioester intermediate" evidence="6 8">
    <location>
        <position position="179"/>
    </location>
</feature>
<dbReference type="PROSITE" id="PS51733">
    <property type="entry name" value="BPL_LPL_CATALYTIC"/>
    <property type="match status" value="1"/>
</dbReference>
<comment type="catalytic activity">
    <reaction evidence="6 7">
        <text>octanoyl-[ACP] + L-lysyl-[protein] = N(6)-octanoyl-L-lysyl-[protein] + holo-[ACP] + H(+)</text>
        <dbReference type="Rhea" id="RHEA:17665"/>
        <dbReference type="Rhea" id="RHEA-COMP:9636"/>
        <dbReference type="Rhea" id="RHEA-COMP:9685"/>
        <dbReference type="Rhea" id="RHEA-COMP:9752"/>
        <dbReference type="Rhea" id="RHEA-COMP:9928"/>
        <dbReference type="ChEBI" id="CHEBI:15378"/>
        <dbReference type="ChEBI" id="CHEBI:29969"/>
        <dbReference type="ChEBI" id="CHEBI:64479"/>
        <dbReference type="ChEBI" id="CHEBI:78463"/>
        <dbReference type="ChEBI" id="CHEBI:78809"/>
        <dbReference type="EC" id="2.3.1.181"/>
    </reaction>
</comment>
<accession>A0A318THM2</accession>
<dbReference type="HAMAP" id="MF_00013">
    <property type="entry name" value="LipB"/>
    <property type="match status" value="1"/>
</dbReference>
<dbReference type="InterPro" id="IPR000544">
    <property type="entry name" value="Octanoyltransferase"/>
</dbReference>
<comment type="miscellaneous">
    <text evidence="6">In the reaction, the free carboxyl group of octanoic acid is attached via an amide linkage to the epsilon-amino group of a specific lysine residue of lipoyl domains of lipoate-dependent enzymes.</text>
</comment>
<comment type="pathway">
    <text evidence="1 6 7">Protein modification; protein lipoylation via endogenous pathway; protein N(6)-(lipoyl)lysine from octanoyl-[acyl-carrier-protein]: step 1/2.</text>
</comment>
<dbReference type="InterPro" id="IPR045864">
    <property type="entry name" value="aa-tRNA-synth_II/BPL/LPL"/>
</dbReference>
<keyword evidence="4 6" id="KW-0012">Acyltransferase</keyword>
<dbReference type="InterPro" id="IPR004143">
    <property type="entry name" value="BPL_LPL_catalytic"/>
</dbReference>
<comment type="similarity">
    <text evidence="6 7">Belongs to the LipB family.</text>
</comment>
<dbReference type="GO" id="GO:0033819">
    <property type="term" value="F:lipoyl(octanoyl) transferase activity"/>
    <property type="evidence" value="ECO:0007669"/>
    <property type="project" value="UniProtKB-EC"/>
</dbReference>
<dbReference type="UniPathway" id="UPA00538">
    <property type="reaction ID" value="UER00592"/>
</dbReference>
<dbReference type="NCBIfam" id="NF010925">
    <property type="entry name" value="PRK14345.1"/>
    <property type="match status" value="1"/>
</dbReference>
<feature type="binding site" evidence="6 9">
    <location>
        <begin position="148"/>
        <end position="150"/>
    </location>
    <ligand>
        <name>substrate</name>
    </ligand>
</feature>
<keyword evidence="13" id="KW-1185">Reference proteome</keyword>
<dbReference type="NCBIfam" id="NF010921">
    <property type="entry name" value="PRK14341.1"/>
    <property type="match status" value="1"/>
</dbReference>
<dbReference type="PIRSF" id="PIRSF016262">
    <property type="entry name" value="LPLase"/>
    <property type="match status" value="1"/>
</dbReference>
<evidence type="ECO:0000259" key="11">
    <source>
        <dbReference type="PROSITE" id="PS51733"/>
    </source>
</evidence>
<reference evidence="12 13" key="1">
    <citation type="submission" date="2018-06" db="EMBL/GenBank/DDBJ databases">
        <title>Genomic Encyclopedia of Archaeal and Bacterial Type Strains, Phase II (KMG-II): from individual species to whole genera.</title>
        <authorList>
            <person name="Goeker M."/>
        </authorList>
    </citation>
    <scope>NUCLEOTIDE SEQUENCE [LARGE SCALE GENOMIC DNA]</scope>
    <source>
        <strain evidence="12 13">JCM 11668</strain>
    </source>
</reference>
<evidence type="ECO:0000256" key="3">
    <source>
        <dbReference type="ARBA" id="ARBA00022679"/>
    </source>
</evidence>
<evidence type="ECO:0000256" key="4">
    <source>
        <dbReference type="ARBA" id="ARBA00023315"/>
    </source>
</evidence>
<dbReference type="Pfam" id="PF21948">
    <property type="entry name" value="LplA-B_cat"/>
    <property type="match status" value="1"/>
</dbReference>
<evidence type="ECO:0000256" key="9">
    <source>
        <dbReference type="PIRSR" id="PIRSR016262-2"/>
    </source>
</evidence>
<keyword evidence="2 6" id="KW-0963">Cytoplasm</keyword>
<evidence type="ECO:0000256" key="7">
    <source>
        <dbReference type="PIRNR" id="PIRNR016262"/>
    </source>
</evidence>
<dbReference type="AlphaFoldDB" id="A0A318THM2"/>
<evidence type="ECO:0000256" key="5">
    <source>
        <dbReference type="ARBA" id="ARBA00024732"/>
    </source>
</evidence>
<comment type="caution">
    <text evidence="12">The sequence shown here is derived from an EMBL/GenBank/DDBJ whole genome shotgun (WGS) entry which is preliminary data.</text>
</comment>
<dbReference type="InterPro" id="IPR020605">
    <property type="entry name" value="Octanoyltransferase_CS"/>
</dbReference>
<dbReference type="GO" id="GO:0005737">
    <property type="term" value="C:cytoplasm"/>
    <property type="evidence" value="ECO:0007669"/>
    <property type="project" value="UniProtKB-SubCell"/>
</dbReference>